<comment type="caution">
    <text evidence="1">The sequence shown here is derived from an EMBL/GenBank/DDBJ whole genome shotgun (WGS) entry which is preliminary data.</text>
</comment>
<name>A0ACC3CYC5_9PEZI</name>
<dbReference type="Proteomes" id="UP001186974">
    <property type="component" value="Unassembled WGS sequence"/>
</dbReference>
<protein>
    <submittedName>
        <fullName evidence="1">Uncharacterized protein</fullName>
    </submittedName>
</protein>
<feature type="non-terminal residue" evidence="1">
    <location>
        <position position="152"/>
    </location>
</feature>
<accession>A0ACC3CYC5</accession>
<organism evidence="1 2">
    <name type="scientific">Coniosporium uncinatum</name>
    <dbReference type="NCBI Taxonomy" id="93489"/>
    <lineage>
        <taxon>Eukaryota</taxon>
        <taxon>Fungi</taxon>
        <taxon>Dikarya</taxon>
        <taxon>Ascomycota</taxon>
        <taxon>Pezizomycotina</taxon>
        <taxon>Dothideomycetes</taxon>
        <taxon>Dothideomycetes incertae sedis</taxon>
        <taxon>Coniosporium</taxon>
    </lineage>
</organism>
<proteinExistence type="predicted"/>
<dbReference type="EMBL" id="JAWDJW010009708">
    <property type="protein sequence ID" value="KAK3056854.1"/>
    <property type="molecule type" value="Genomic_DNA"/>
</dbReference>
<keyword evidence="2" id="KW-1185">Reference proteome</keyword>
<reference evidence="1" key="1">
    <citation type="submission" date="2024-09" db="EMBL/GenBank/DDBJ databases">
        <title>Black Yeasts Isolated from many extreme environments.</title>
        <authorList>
            <person name="Coleine C."/>
            <person name="Stajich J.E."/>
            <person name="Selbmann L."/>
        </authorList>
    </citation>
    <scope>NUCLEOTIDE SEQUENCE</scope>
    <source>
        <strain evidence="1">CCFEE 5737</strain>
    </source>
</reference>
<gene>
    <name evidence="1" type="ORF">LTS18_011597</name>
</gene>
<evidence type="ECO:0000313" key="2">
    <source>
        <dbReference type="Proteomes" id="UP001186974"/>
    </source>
</evidence>
<evidence type="ECO:0000313" key="1">
    <source>
        <dbReference type="EMBL" id="KAK3056854.1"/>
    </source>
</evidence>
<sequence length="152" mass="17160">MAMYGSTRNVDMGKQESELAINIRKATSVEETAPKRKHVRAAIVYTWDHKSSASFWSGMKVQPILADEVQTFKALITTHKVLQEGHPIVLREAQANISWIESLKRGTTGYGSGGGKGYGDLIHEYVDFLLAKLAFHRQHPEFNGTFEYEEYI</sequence>